<proteinExistence type="predicted"/>
<evidence type="ECO:0000313" key="2">
    <source>
        <dbReference type="EMBL" id="PLW54578.1"/>
    </source>
</evidence>
<keyword evidence="3" id="KW-1185">Reference proteome</keyword>
<dbReference type="Proteomes" id="UP000235388">
    <property type="component" value="Unassembled WGS sequence"/>
</dbReference>
<evidence type="ECO:0000256" key="1">
    <source>
        <dbReference type="SAM" id="MobiDB-lite"/>
    </source>
</evidence>
<feature type="region of interest" description="Disordered" evidence="1">
    <location>
        <begin position="112"/>
        <end position="148"/>
    </location>
</feature>
<dbReference type="EMBL" id="PGCJ01000044">
    <property type="protein sequence ID" value="PLW54578.1"/>
    <property type="molecule type" value="Genomic_DNA"/>
</dbReference>
<evidence type="ECO:0000313" key="3">
    <source>
        <dbReference type="Proteomes" id="UP000235388"/>
    </source>
</evidence>
<name>A0A2N5VX60_9BASI</name>
<comment type="caution">
    <text evidence="2">The sequence shown here is derived from an EMBL/GenBank/DDBJ whole genome shotgun (WGS) entry which is preliminary data.</text>
</comment>
<accession>A0A2N5VX60</accession>
<gene>
    <name evidence="2" type="ORF">PCANC_04250</name>
</gene>
<sequence>MFYLAHKTNRNVVEDVVWPTPHQPLDLLQVFVNSPSSATNSDGGLDVEILRPESPCHMYQTQPPARISPFSKGPLALSRRKTPDWQEAHPSLAAPSNELVPAAHLVPAITTQEASLEPLSETDNSSEAESEDDGGPEATEGDVSESKQVKRMFRSAMVALKRALGGLTKANDRNKMVMRMSACLMERFKEVGFSAGRQVELKCPGLHKSTLVDFSCTTNTRDLARAELESLVKDFQSVGWAGLKRAHKLLATERFKKAFLATLTVTCMIVFRETCFEAVTILKDGGILKAQRQIQ</sequence>
<feature type="region of interest" description="Disordered" evidence="1">
    <location>
        <begin position="60"/>
        <end position="89"/>
    </location>
</feature>
<feature type="compositionally biased region" description="Acidic residues" evidence="1">
    <location>
        <begin position="124"/>
        <end position="143"/>
    </location>
</feature>
<protein>
    <submittedName>
        <fullName evidence="2">Uncharacterized protein</fullName>
    </submittedName>
</protein>
<reference evidence="2 3" key="1">
    <citation type="submission" date="2017-11" db="EMBL/GenBank/DDBJ databases">
        <title>De novo assembly and phasing of dikaryotic genomes from two isolates of Puccinia coronata f. sp. avenae, the causal agent of oat crown rust.</title>
        <authorList>
            <person name="Miller M.E."/>
            <person name="Zhang Y."/>
            <person name="Omidvar V."/>
            <person name="Sperschneider J."/>
            <person name="Schwessinger B."/>
            <person name="Raley C."/>
            <person name="Palmer J.M."/>
            <person name="Garnica D."/>
            <person name="Upadhyaya N."/>
            <person name="Rathjen J."/>
            <person name="Taylor J.M."/>
            <person name="Park R.F."/>
            <person name="Dodds P.N."/>
            <person name="Hirsch C.D."/>
            <person name="Kianian S.F."/>
            <person name="Figueroa M."/>
        </authorList>
    </citation>
    <scope>NUCLEOTIDE SEQUENCE [LARGE SCALE GENOMIC DNA]</scope>
    <source>
        <strain evidence="2">12NC29</strain>
    </source>
</reference>
<organism evidence="2 3">
    <name type="scientific">Puccinia coronata f. sp. avenae</name>
    <dbReference type="NCBI Taxonomy" id="200324"/>
    <lineage>
        <taxon>Eukaryota</taxon>
        <taxon>Fungi</taxon>
        <taxon>Dikarya</taxon>
        <taxon>Basidiomycota</taxon>
        <taxon>Pucciniomycotina</taxon>
        <taxon>Pucciniomycetes</taxon>
        <taxon>Pucciniales</taxon>
        <taxon>Pucciniaceae</taxon>
        <taxon>Puccinia</taxon>
    </lineage>
</organism>
<dbReference type="AlphaFoldDB" id="A0A2N5VX60"/>